<proteinExistence type="predicted"/>
<dbReference type="AlphaFoldDB" id="A0A1X0ZLW9"/>
<organism evidence="1 2">
    <name type="scientific">Pseudomonas putida</name>
    <name type="common">Arthrobacter siderocapsulatus</name>
    <dbReference type="NCBI Taxonomy" id="303"/>
    <lineage>
        <taxon>Bacteria</taxon>
        <taxon>Pseudomonadati</taxon>
        <taxon>Pseudomonadota</taxon>
        <taxon>Gammaproteobacteria</taxon>
        <taxon>Pseudomonadales</taxon>
        <taxon>Pseudomonadaceae</taxon>
        <taxon>Pseudomonas</taxon>
    </lineage>
</organism>
<dbReference type="OrthoDB" id="6958618at2"/>
<reference evidence="1 2" key="1">
    <citation type="submission" date="2017-04" db="EMBL/GenBank/DDBJ databases">
        <title>Presence of VIM-2 positive Pseudomonas species in chickens and their surrounding environment.</title>
        <authorList>
            <person name="Zhang R."/>
        </authorList>
    </citation>
    <scope>NUCLEOTIDE SEQUENCE [LARGE SCALE GENOMIC DNA]</scope>
    <source>
        <strain evidence="1 2">DZ-C18</strain>
    </source>
</reference>
<evidence type="ECO:0000313" key="1">
    <source>
        <dbReference type="EMBL" id="ORL58089.1"/>
    </source>
</evidence>
<gene>
    <name evidence="1" type="ORF">B7H17_26190</name>
</gene>
<dbReference type="RefSeq" id="WP_084859295.1">
    <property type="nucleotide sequence ID" value="NZ_NBWC01000055.1"/>
</dbReference>
<dbReference type="EMBL" id="NBWC01000055">
    <property type="protein sequence ID" value="ORL58089.1"/>
    <property type="molecule type" value="Genomic_DNA"/>
</dbReference>
<comment type="caution">
    <text evidence="1">The sequence shown here is derived from an EMBL/GenBank/DDBJ whole genome shotgun (WGS) entry which is preliminary data.</text>
</comment>
<accession>A0A1X0ZLW9</accession>
<sequence>MTPAQQKAVADLRRLGFEVVVDAREVVRVTKGADRRVVMADGSQKRAHHVEFKRAGQPAGEGV</sequence>
<evidence type="ECO:0000313" key="2">
    <source>
        <dbReference type="Proteomes" id="UP000193675"/>
    </source>
</evidence>
<dbReference type="Proteomes" id="UP000193675">
    <property type="component" value="Unassembled WGS sequence"/>
</dbReference>
<name>A0A1X0ZLW9_PSEPU</name>
<protein>
    <submittedName>
        <fullName evidence="1">Uncharacterized protein</fullName>
    </submittedName>
</protein>